<name>A0ABW5LSG3_9FLAO</name>
<comment type="caution">
    <text evidence="1">The sequence shown here is derived from an EMBL/GenBank/DDBJ whole genome shotgun (WGS) entry which is preliminary data.</text>
</comment>
<dbReference type="RefSeq" id="WP_379666461.1">
    <property type="nucleotide sequence ID" value="NZ_JBHULH010000004.1"/>
</dbReference>
<dbReference type="Proteomes" id="UP001597508">
    <property type="component" value="Unassembled WGS sequence"/>
</dbReference>
<organism evidence="1 2">
    <name type="scientific">Pseudotenacibaculum haliotis</name>
    <dbReference type="NCBI Taxonomy" id="1862138"/>
    <lineage>
        <taxon>Bacteria</taxon>
        <taxon>Pseudomonadati</taxon>
        <taxon>Bacteroidota</taxon>
        <taxon>Flavobacteriia</taxon>
        <taxon>Flavobacteriales</taxon>
        <taxon>Flavobacteriaceae</taxon>
        <taxon>Pseudotenacibaculum</taxon>
    </lineage>
</organism>
<accession>A0ABW5LSG3</accession>
<keyword evidence="2" id="KW-1185">Reference proteome</keyword>
<protein>
    <submittedName>
        <fullName evidence="1">Uncharacterized protein</fullName>
    </submittedName>
</protein>
<gene>
    <name evidence="1" type="ORF">ACFSRZ_10255</name>
</gene>
<proteinExistence type="predicted"/>
<reference evidence="2" key="1">
    <citation type="journal article" date="2019" name="Int. J. Syst. Evol. Microbiol.">
        <title>The Global Catalogue of Microorganisms (GCM) 10K type strain sequencing project: providing services to taxonomists for standard genome sequencing and annotation.</title>
        <authorList>
            <consortium name="The Broad Institute Genomics Platform"/>
            <consortium name="The Broad Institute Genome Sequencing Center for Infectious Disease"/>
            <person name="Wu L."/>
            <person name="Ma J."/>
        </authorList>
    </citation>
    <scope>NUCLEOTIDE SEQUENCE [LARGE SCALE GENOMIC DNA]</scope>
    <source>
        <strain evidence="2">KCTC 52127</strain>
    </source>
</reference>
<evidence type="ECO:0000313" key="1">
    <source>
        <dbReference type="EMBL" id="MFD2567755.1"/>
    </source>
</evidence>
<sequence>MKLQDLLTVELNSKLFQPMTFEDKYGTSFVISGKLSTRKKGSKTFLDYIELKYIRQFGLINYSLNDITNIERGDDPEFPIEVILIDLELRSFTDKSTVIKRKVKKDIPVKKGDIIHLRINRDILDLDLEDDINPIGYNADLTVICRSKIGG</sequence>
<evidence type="ECO:0000313" key="2">
    <source>
        <dbReference type="Proteomes" id="UP001597508"/>
    </source>
</evidence>
<dbReference type="EMBL" id="JBHULH010000004">
    <property type="protein sequence ID" value="MFD2567755.1"/>
    <property type="molecule type" value="Genomic_DNA"/>
</dbReference>